<dbReference type="InterPro" id="IPR029017">
    <property type="entry name" value="Enolase-like_N"/>
</dbReference>
<dbReference type="eggNOG" id="COG4948">
    <property type="taxonomic scope" value="Bacteria"/>
</dbReference>
<dbReference type="GO" id="GO:0046872">
    <property type="term" value="F:metal ion binding"/>
    <property type="evidence" value="ECO:0007669"/>
    <property type="project" value="UniProtKB-KW"/>
</dbReference>
<dbReference type="NCBIfam" id="NF010624">
    <property type="entry name" value="PRK14017.1"/>
    <property type="match status" value="1"/>
</dbReference>
<feature type="domain" description="Mandelate racemase/muconate lactonizing enzyme C-terminal" evidence="4">
    <location>
        <begin position="128"/>
        <end position="233"/>
    </location>
</feature>
<dbReference type="EMBL" id="FQYK01000004">
    <property type="protein sequence ID" value="SHI86194.1"/>
    <property type="molecule type" value="Genomic_DNA"/>
</dbReference>
<dbReference type="InterPro" id="IPR036849">
    <property type="entry name" value="Enolase-like_C_sf"/>
</dbReference>
<dbReference type="InterPro" id="IPR013342">
    <property type="entry name" value="Mandelate_racemase_C"/>
</dbReference>
<dbReference type="STRING" id="1178825.SAMN05216261_2030"/>
<sequence>MEELEITKVELFKVPPRWLFVKITTKGGLFGWGEPVVEGKADSVAACVKELEQYLIGRTANNIEDIWQVLYRGGFYRGGTILMSAISGIDQALWDIKGKHLGVPVFELLGGAVRQRMKMYCWIGGDDPKVVIEQAREKMNQGYRAVKMNATGPMRWVSSIKDIKKVADNMRLLREEFGYELDVGLDFHGRVHKPMVKRLIDELAPYDPMFIEEPVLSENNDALKHIYSYTSIPIATGERMLSRWDFKDVLQQGVVDIIQPDLSHAGGISEVKRIATMAEAYDVALAPHCPLGPISLASALHIDFSCANATIQESSLGIHYNKGFDLLDYVKNPEIFDVKDGFMDLFTQPGLGVEIDEEILKEGQKIGHNWANPIWRNDDGTFAEW</sequence>
<evidence type="ECO:0000256" key="3">
    <source>
        <dbReference type="ARBA" id="ARBA00023239"/>
    </source>
</evidence>
<dbReference type="Proteomes" id="UP000184396">
    <property type="component" value="Unassembled WGS sequence"/>
</dbReference>
<dbReference type="Gene3D" id="3.30.390.10">
    <property type="entry name" value="Enolase-like, N-terminal domain"/>
    <property type="match status" value="1"/>
</dbReference>
<dbReference type="Pfam" id="PF13378">
    <property type="entry name" value="MR_MLE_C"/>
    <property type="match status" value="1"/>
</dbReference>
<dbReference type="InterPro" id="IPR023592">
    <property type="entry name" value="Galactonate_deHydtase"/>
</dbReference>
<dbReference type="CDD" id="cd03325">
    <property type="entry name" value="D-galactonate_dehydratase"/>
    <property type="match status" value="1"/>
</dbReference>
<reference evidence="5 6" key="1">
    <citation type="submission" date="2016-11" db="EMBL/GenBank/DDBJ databases">
        <authorList>
            <person name="Jaros S."/>
            <person name="Januszkiewicz K."/>
            <person name="Wedrychowicz H."/>
        </authorList>
    </citation>
    <scope>NUCLEOTIDE SEQUENCE [LARGE SCALE GENOMIC DNA]</scope>
    <source>
        <strain evidence="5 6">CGMCC 1.12213</strain>
    </source>
</reference>
<dbReference type="Gene3D" id="3.20.20.120">
    <property type="entry name" value="Enolase-like C-terminal domain"/>
    <property type="match status" value="1"/>
</dbReference>
<dbReference type="FunFam" id="3.30.390.10:FF:000003">
    <property type="entry name" value="D-galactonate dehydratase"/>
    <property type="match status" value="1"/>
</dbReference>
<evidence type="ECO:0000256" key="2">
    <source>
        <dbReference type="ARBA" id="ARBA00022842"/>
    </source>
</evidence>
<dbReference type="GO" id="GO:0016854">
    <property type="term" value="F:racemase and epimerase activity"/>
    <property type="evidence" value="ECO:0007669"/>
    <property type="project" value="UniProtKB-ARBA"/>
</dbReference>
<dbReference type="PANTHER" id="PTHR48080">
    <property type="entry name" value="D-GALACTONATE DEHYDRATASE-RELATED"/>
    <property type="match status" value="1"/>
</dbReference>
<dbReference type="SUPFAM" id="SSF54826">
    <property type="entry name" value="Enolase N-terminal domain-like"/>
    <property type="match status" value="1"/>
</dbReference>
<dbReference type="SMART" id="SM00922">
    <property type="entry name" value="MR_MLE"/>
    <property type="match status" value="1"/>
</dbReference>
<dbReference type="InterPro" id="IPR013341">
    <property type="entry name" value="Mandelate_racemase_N_dom"/>
</dbReference>
<accession>A0A1M6EL76</accession>
<dbReference type="GO" id="GO:0008869">
    <property type="term" value="F:galactonate dehydratase activity"/>
    <property type="evidence" value="ECO:0007669"/>
    <property type="project" value="InterPro"/>
</dbReference>
<evidence type="ECO:0000259" key="4">
    <source>
        <dbReference type="SMART" id="SM00922"/>
    </source>
</evidence>
<keyword evidence="3" id="KW-0456">Lyase</keyword>
<keyword evidence="6" id="KW-1185">Reference proteome</keyword>
<name>A0A1M6EL76_9FLAO</name>
<evidence type="ECO:0000313" key="6">
    <source>
        <dbReference type="Proteomes" id="UP000184396"/>
    </source>
</evidence>
<dbReference type="SFLD" id="SFLDS00001">
    <property type="entry name" value="Enolase"/>
    <property type="match status" value="1"/>
</dbReference>
<dbReference type="PANTHER" id="PTHR48080:SF2">
    <property type="entry name" value="D-GALACTONATE DEHYDRATASE"/>
    <property type="match status" value="1"/>
</dbReference>
<proteinExistence type="predicted"/>
<organism evidence="5 6">
    <name type="scientific">Algibacter luteus</name>
    <dbReference type="NCBI Taxonomy" id="1178825"/>
    <lineage>
        <taxon>Bacteria</taxon>
        <taxon>Pseudomonadati</taxon>
        <taxon>Bacteroidota</taxon>
        <taxon>Flavobacteriia</taxon>
        <taxon>Flavobacteriales</taxon>
        <taxon>Flavobacteriaceae</taxon>
        <taxon>Algibacter</taxon>
    </lineage>
</organism>
<dbReference type="RefSeq" id="WP_019386450.1">
    <property type="nucleotide sequence ID" value="NZ_ALIH01000002.1"/>
</dbReference>
<evidence type="ECO:0000256" key="1">
    <source>
        <dbReference type="ARBA" id="ARBA00022723"/>
    </source>
</evidence>
<dbReference type="SFLD" id="SFLDF00003">
    <property type="entry name" value="D-galactonate_dehydratase"/>
    <property type="match status" value="1"/>
</dbReference>
<dbReference type="SFLD" id="SFLDG00179">
    <property type="entry name" value="mandelate_racemase"/>
    <property type="match status" value="1"/>
</dbReference>
<evidence type="ECO:0000313" key="5">
    <source>
        <dbReference type="EMBL" id="SHI86194.1"/>
    </source>
</evidence>
<dbReference type="InterPro" id="IPR018110">
    <property type="entry name" value="Mandel_Rmase/mucon_lact_enz_CS"/>
</dbReference>
<protein>
    <submittedName>
        <fullName evidence="5">Galactonate dehydratase</fullName>
    </submittedName>
</protein>
<dbReference type="InterPro" id="IPR034593">
    <property type="entry name" value="DgoD-like"/>
</dbReference>
<dbReference type="AlphaFoldDB" id="A0A1M6EL76"/>
<dbReference type="OrthoDB" id="9775391at2"/>
<dbReference type="InterPro" id="IPR029065">
    <property type="entry name" value="Enolase_C-like"/>
</dbReference>
<keyword evidence="2" id="KW-0460">Magnesium</keyword>
<dbReference type="Pfam" id="PF02746">
    <property type="entry name" value="MR_MLE_N"/>
    <property type="match status" value="1"/>
</dbReference>
<keyword evidence="1" id="KW-0479">Metal-binding</keyword>
<dbReference type="GO" id="GO:0009063">
    <property type="term" value="P:amino acid catabolic process"/>
    <property type="evidence" value="ECO:0007669"/>
    <property type="project" value="InterPro"/>
</dbReference>
<dbReference type="SUPFAM" id="SSF51604">
    <property type="entry name" value="Enolase C-terminal domain-like"/>
    <property type="match status" value="1"/>
</dbReference>
<dbReference type="GO" id="GO:0034194">
    <property type="term" value="P:D-galactonate catabolic process"/>
    <property type="evidence" value="ECO:0007669"/>
    <property type="project" value="InterPro"/>
</dbReference>
<gene>
    <name evidence="5" type="ORF">SAMN05216261_2030</name>
</gene>
<dbReference type="PROSITE" id="PS00908">
    <property type="entry name" value="MR_MLE_1"/>
    <property type="match status" value="1"/>
</dbReference>